<accession>A0A5C3MM90</accession>
<dbReference type="Pfam" id="PF21669">
    <property type="entry name" value="SHLD2_OB1"/>
    <property type="match status" value="1"/>
</dbReference>
<dbReference type="OrthoDB" id="2570580at2759"/>
<reference evidence="2 3" key="1">
    <citation type="journal article" date="2019" name="Nat. Ecol. Evol.">
        <title>Megaphylogeny resolves global patterns of mushroom evolution.</title>
        <authorList>
            <person name="Varga T."/>
            <person name="Krizsan K."/>
            <person name="Foldi C."/>
            <person name="Dima B."/>
            <person name="Sanchez-Garcia M."/>
            <person name="Sanchez-Ramirez S."/>
            <person name="Szollosi G.J."/>
            <person name="Szarkandi J.G."/>
            <person name="Papp V."/>
            <person name="Albert L."/>
            <person name="Andreopoulos W."/>
            <person name="Angelini C."/>
            <person name="Antonin V."/>
            <person name="Barry K.W."/>
            <person name="Bougher N.L."/>
            <person name="Buchanan P."/>
            <person name="Buyck B."/>
            <person name="Bense V."/>
            <person name="Catcheside P."/>
            <person name="Chovatia M."/>
            <person name="Cooper J."/>
            <person name="Damon W."/>
            <person name="Desjardin D."/>
            <person name="Finy P."/>
            <person name="Geml J."/>
            <person name="Haridas S."/>
            <person name="Hughes K."/>
            <person name="Justo A."/>
            <person name="Karasinski D."/>
            <person name="Kautmanova I."/>
            <person name="Kiss B."/>
            <person name="Kocsube S."/>
            <person name="Kotiranta H."/>
            <person name="LaButti K.M."/>
            <person name="Lechner B.E."/>
            <person name="Liimatainen K."/>
            <person name="Lipzen A."/>
            <person name="Lukacs Z."/>
            <person name="Mihaltcheva S."/>
            <person name="Morgado L.N."/>
            <person name="Niskanen T."/>
            <person name="Noordeloos M.E."/>
            <person name="Ohm R.A."/>
            <person name="Ortiz-Santana B."/>
            <person name="Ovrebo C."/>
            <person name="Racz N."/>
            <person name="Riley R."/>
            <person name="Savchenko A."/>
            <person name="Shiryaev A."/>
            <person name="Soop K."/>
            <person name="Spirin V."/>
            <person name="Szebenyi C."/>
            <person name="Tomsovsky M."/>
            <person name="Tulloss R.E."/>
            <person name="Uehling J."/>
            <person name="Grigoriev I.V."/>
            <person name="Vagvolgyi C."/>
            <person name="Papp T."/>
            <person name="Martin F.M."/>
            <person name="Miettinen O."/>
            <person name="Hibbett D.S."/>
            <person name="Nagy L.G."/>
        </authorList>
    </citation>
    <scope>NUCLEOTIDE SEQUENCE [LARGE SCALE GENOMIC DNA]</scope>
    <source>
        <strain evidence="2 3">CBS 166.37</strain>
    </source>
</reference>
<proteinExistence type="predicted"/>
<evidence type="ECO:0000259" key="1">
    <source>
        <dbReference type="Pfam" id="PF21669"/>
    </source>
</evidence>
<keyword evidence="3" id="KW-1185">Reference proteome</keyword>
<dbReference type="EMBL" id="ML213593">
    <property type="protein sequence ID" value="TFK42251.1"/>
    <property type="molecule type" value="Genomic_DNA"/>
</dbReference>
<protein>
    <recommendedName>
        <fullName evidence="1">Shieldin complex subunit 2 first OB fold domain-containing protein</fullName>
    </recommendedName>
</protein>
<dbReference type="Proteomes" id="UP000308652">
    <property type="component" value="Unassembled WGS sequence"/>
</dbReference>
<organism evidence="2 3">
    <name type="scientific">Crucibulum laeve</name>
    <dbReference type="NCBI Taxonomy" id="68775"/>
    <lineage>
        <taxon>Eukaryota</taxon>
        <taxon>Fungi</taxon>
        <taxon>Dikarya</taxon>
        <taxon>Basidiomycota</taxon>
        <taxon>Agaricomycotina</taxon>
        <taxon>Agaricomycetes</taxon>
        <taxon>Agaricomycetidae</taxon>
        <taxon>Agaricales</taxon>
        <taxon>Agaricineae</taxon>
        <taxon>Nidulariaceae</taxon>
        <taxon>Crucibulum</taxon>
    </lineage>
</organism>
<feature type="domain" description="Shieldin complex subunit 2 first OB fold" evidence="1">
    <location>
        <begin position="176"/>
        <end position="265"/>
    </location>
</feature>
<gene>
    <name evidence="2" type="ORF">BDQ12DRAFT_696667</name>
</gene>
<dbReference type="SUPFAM" id="SSF50249">
    <property type="entry name" value="Nucleic acid-binding proteins"/>
    <property type="match status" value="1"/>
</dbReference>
<dbReference type="STRING" id="68775.A0A5C3MM90"/>
<dbReference type="Gene3D" id="2.40.50.140">
    <property type="entry name" value="Nucleic acid-binding proteins"/>
    <property type="match status" value="1"/>
</dbReference>
<evidence type="ECO:0000313" key="2">
    <source>
        <dbReference type="EMBL" id="TFK42251.1"/>
    </source>
</evidence>
<dbReference type="InterPro" id="IPR012340">
    <property type="entry name" value="NA-bd_OB-fold"/>
</dbReference>
<evidence type="ECO:0000313" key="3">
    <source>
        <dbReference type="Proteomes" id="UP000308652"/>
    </source>
</evidence>
<sequence>MYRVFLGAPTRAELAADPRPYGWQTVSSSSRTAAPAIPQSGAVPHTQSMILPQATLEAASARISRIYQNIIFDDSINDEAPTEDEESESDRRDQTTMITWAPTAADNSNASHFDISNSSFFNISKSHLQTTQFETQETQESQSYNYSDASSIARFPDFHFSLHSLTSITALGKQRFKGTRKINVLLAALEVEGPDTIRIKKGADAGKEVSILKMILGDEDGAVCKLTAWREVAETWGGGGTAIAAKRGDILLIENVMATCDPATSPSLTASPYQKSSMTLCYRTMPYTHEDNRLRPDLRLGESDASVRKVASVVRWFEHMAGLPAAT</sequence>
<name>A0A5C3MM90_9AGAR</name>
<dbReference type="AlphaFoldDB" id="A0A5C3MM90"/>
<dbReference type="InterPro" id="IPR049507">
    <property type="entry name" value="SHLD2_OB1"/>
</dbReference>